<gene>
    <name evidence="2" type="ORF">EB796_020559</name>
</gene>
<evidence type="ECO:0000256" key="1">
    <source>
        <dbReference type="SAM" id="Phobius"/>
    </source>
</evidence>
<evidence type="ECO:0000313" key="2">
    <source>
        <dbReference type="EMBL" id="KAF6021133.1"/>
    </source>
</evidence>
<organism evidence="2 3">
    <name type="scientific">Bugula neritina</name>
    <name type="common">Brown bryozoan</name>
    <name type="synonym">Sertularia neritina</name>
    <dbReference type="NCBI Taxonomy" id="10212"/>
    <lineage>
        <taxon>Eukaryota</taxon>
        <taxon>Metazoa</taxon>
        <taxon>Spiralia</taxon>
        <taxon>Lophotrochozoa</taxon>
        <taxon>Bryozoa</taxon>
        <taxon>Gymnolaemata</taxon>
        <taxon>Cheilostomatida</taxon>
        <taxon>Flustrina</taxon>
        <taxon>Buguloidea</taxon>
        <taxon>Bugulidae</taxon>
        <taxon>Bugula</taxon>
    </lineage>
</organism>
<dbReference type="EMBL" id="VXIV02003119">
    <property type="protein sequence ID" value="KAF6021133.1"/>
    <property type="molecule type" value="Genomic_DNA"/>
</dbReference>
<sequence>MLGLVMVKEDRSNMNVHALFLTIIFMISLISSASSLWTASNDRCRRHCYARGKLKYDNYILGYCFCR</sequence>
<keyword evidence="3" id="KW-1185">Reference proteome</keyword>
<dbReference type="Proteomes" id="UP000593567">
    <property type="component" value="Unassembled WGS sequence"/>
</dbReference>
<comment type="caution">
    <text evidence="2">The sequence shown here is derived from an EMBL/GenBank/DDBJ whole genome shotgun (WGS) entry which is preliminary data.</text>
</comment>
<evidence type="ECO:0000313" key="3">
    <source>
        <dbReference type="Proteomes" id="UP000593567"/>
    </source>
</evidence>
<keyword evidence="1" id="KW-1133">Transmembrane helix</keyword>
<protein>
    <submittedName>
        <fullName evidence="2">Uncharacterized protein</fullName>
    </submittedName>
</protein>
<keyword evidence="1" id="KW-0812">Transmembrane</keyword>
<name>A0A7J7J4W5_BUGNE</name>
<reference evidence="2" key="1">
    <citation type="submission" date="2020-06" db="EMBL/GenBank/DDBJ databases">
        <title>Draft genome of Bugula neritina, a colonial animal packing powerful symbionts and potential medicines.</title>
        <authorList>
            <person name="Rayko M."/>
        </authorList>
    </citation>
    <scope>NUCLEOTIDE SEQUENCE [LARGE SCALE GENOMIC DNA]</scope>
    <source>
        <strain evidence="2">Kwan_BN1</strain>
    </source>
</reference>
<dbReference type="AlphaFoldDB" id="A0A7J7J4W5"/>
<keyword evidence="1" id="KW-0472">Membrane</keyword>
<feature type="transmembrane region" description="Helical" evidence="1">
    <location>
        <begin position="16"/>
        <end position="37"/>
    </location>
</feature>
<proteinExistence type="predicted"/>
<accession>A0A7J7J4W5</accession>